<keyword evidence="1" id="KW-1133">Transmembrane helix</keyword>
<dbReference type="Proteomes" id="UP000664303">
    <property type="component" value="Unassembled WGS sequence"/>
</dbReference>
<organism evidence="2 3">
    <name type="scientific">Parahaliea mediterranea</name>
    <dbReference type="NCBI Taxonomy" id="651086"/>
    <lineage>
        <taxon>Bacteria</taxon>
        <taxon>Pseudomonadati</taxon>
        <taxon>Pseudomonadota</taxon>
        <taxon>Gammaproteobacteria</taxon>
        <taxon>Cellvibrionales</taxon>
        <taxon>Halieaceae</taxon>
        <taxon>Parahaliea</taxon>
    </lineage>
</organism>
<evidence type="ECO:0000313" key="3">
    <source>
        <dbReference type="Proteomes" id="UP000664303"/>
    </source>
</evidence>
<feature type="transmembrane region" description="Helical" evidence="1">
    <location>
        <begin position="5"/>
        <end position="25"/>
    </location>
</feature>
<feature type="transmembrane region" description="Helical" evidence="1">
    <location>
        <begin position="63"/>
        <end position="86"/>
    </location>
</feature>
<evidence type="ECO:0000313" key="2">
    <source>
        <dbReference type="EMBL" id="MBN7796484.1"/>
    </source>
</evidence>
<sequence length="135" mass="14625">MKKHIVLIACLIALMAIGLPAAWILDTDMPFSIVVAGTGIIAFFGLYDISLPESPTAQDKESSLRFSIAGSLVIEYIVLVGVVAFFREGPDDMPIITQTMLSNFTSVVGVVIVFYFGSSAYLQSRKQGDSRAEDQ</sequence>
<gene>
    <name evidence="2" type="ORF">JYP50_07775</name>
</gene>
<name>A0A939IID2_9GAMM</name>
<reference evidence="2" key="1">
    <citation type="submission" date="2021-02" db="EMBL/GenBank/DDBJ databases">
        <title>PHA producing bacteria isolated from coastal sediment in Guangdong, Shenzhen.</title>
        <authorList>
            <person name="Zheng W."/>
            <person name="Yu S."/>
            <person name="Huang Y."/>
        </authorList>
    </citation>
    <scope>NUCLEOTIDE SEQUENCE</scope>
    <source>
        <strain evidence="2">TN14-10</strain>
    </source>
</reference>
<keyword evidence="1" id="KW-0812">Transmembrane</keyword>
<keyword evidence="1" id="KW-0472">Membrane</keyword>
<protein>
    <submittedName>
        <fullName evidence="2">Uncharacterized protein</fullName>
    </submittedName>
</protein>
<comment type="caution">
    <text evidence="2">The sequence shown here is derived from an EMBL/GenBank/DDBJ whole genome shotgun (WGS) entry which is preliminary data.</text>
</comment>
<evidence type="ECO:0000256" key="1">
    <source>
        <dbReference type="SAM" id="Phobius"/>
    </source>
</evidence>
<accession>A0A939IID2</accession>
<feature type="transmembrane region" description="Helical" evidence="1">
    <location>
        <begin position="101"/>
        <end position="122"/>
    </location>
</feature>
<keyword evidence="3" id="KW-1185">Reference proteome</keyword>
<dbReference type="EMBL" id="JAFKCZ010000005">
    <property type="protein sequence ID" value="MBN7796484.1"/>
    <property type="molecule type" value="Genomic_DNA"/>
</dbReference>
<proteinExistence type="predicted"/>
<feature type="transmembrane region" description="Helical" evidence="1">
    <location>
        <begin position="31"/>
        <end position="51"/>
    </location>
</feature>
<dbReference type="AlphaFoldDB" id="A0A939IID2"/>
<dbReference type="RefSeq" id="WP_206559930.1">
    <property type="nucleotide sequence ID" value="NZ_JAFKCZ010000005.1"/>
</dbReference>